<gene>
    <name evidence="3" type="ORF">DL89DRAFT_269256</name>
</gene>
<keyword evidence="2" id="KW-0472">Membrane</keyword>
<feature type="transmembrane region" description="Helical" evidence="2">
    <location>
        <begin position="6"/>
        <end position="25"/>
    </location>
</feature>
<evidence type="ECO:0000313" key="4">
    <source>
        <dbReference type="Proteomes" id="UP000193922"/>
    </source>
</evidence>
<dbReference type="EMBL" id="MCFD01000012">
    <property type="protein sequence ID" value="ORX67442.1"/>
    <property type="molecule type" value="Genomic_DNA"/>
</dbReference>
<evidence type="ECO:0000256" key="2">
    <source>
        <dbReference type="SAM" id="Phobius"/>
    </source>
</evidence>
<dbReference type="AlphaFoldDB" id="A0A1Y1W1W7"/>
<dbReference type="RefSeq" id="XP_040741329.1">
    <property type="nucleotide sequence ID" value="XM_040888220.1"/>
</dbReference>
<proteinExistence type="predicted"/>
<protein>
    <submittedName>
        <fullName evidence="3">Uncharacterized protein</fullName>
    </submittedName>
</protein>
<comment type="caution">
    <text evidence="3">The sequence shown here is derived from an EMBL/GenBank/DDBJ whole genome shotgun (WGS) entry which is preliminary data.</text>
</comment>
<sequence>MDNAKSTWVAIIGAVLLFTLAYFTGRSFVKHRRQRDMVTSRNIRRNRHDPRPTDIEAGQISRAHTVDYELPTYEAPPPVYSPK</sequence>
<feature type="region of interest" description="Disordered" evidence="1">
    <location>
        <begin position="39"/>
        <end position="61"/>
    </location>
</feature>
<evidence type="ECO:0000256" key="1">
    <source>
        <dbReference type="SAM" id="MobiDB-lite"/>
    </source>
</evidence>
<accession>A0A1Y1W1W7</accession>
<organism evidence="3 4">
    <name type="scientific">Linderina pennispora</name>
    <dbReference type="NCBI Taxonomy" id="61395"/>
    <lineage>
        <taxon>Eukaryota</taxon>
        <taxon>Fungi</taxon>
        <taxon>Fungi incertae sedis</taxon>
        <taxon>Zoopagomycota</taxon>
        <taxon>Kickxellomycotina</taxon>
        <taxon>Kickxellomycetes</taxon>
        <taxon>Kickxellales</taxon>
        <taxon>Kickxellaceae</taxon>
        <taxon>Linderina</taxon>
    </lineage>
</organism>
<dbReference type="Proteomes" id="UP000193922">
    <property type="component" value="Unassembled WGS sequence"/>
</dbReference>
<keyword evidence="2" id="KW-0812">Transmembrane</keyword>
<evidence type="ECO:0000313" key="3">
    <source>
        <dbReference type="EMBL" id="ORX67442.1"/>
    </source>
</evidence>
<keyword evidence="4" id="KW-1185">Reference proteome</keyword>
<dbReference type="GeneID" id="63804868"/>
<reference evidence="3 4" key="1">
    <citation type="submission" date="2016-07" db="EMBL/GenBank/DDBJ databases">
        <title>Pervasive Adenine N6-methylation of Active Genes in Fungi.</title>
        <authorList>
            <consortium name="DOE Joint Genome Institute"/>
            <person name="Mondo S.J."/>
            <person name="Dannebaum R.O."/>
            <person name="Kuo R.C."/>
            <person name="Labutti K."/>
            <person name="Haridas S."/>
            <person name="Kuo A."/>
            <person name="Salamov A."/>
            <person name="Ahrendt S.R."/>
            <person name="Lipzen A."/>
            <person name="Sullivan W."/>
            <person name="Andreopoulos W.B."/>
            <person name="Clum A."/>
            <person name="Lindquist E."/>
            <person name="Daum C."/>
            <person name="Ramamoorthy G.K."/>
            <person name="Gryganskyi A."/>
            <person name="Culley D."/>
            <person name="Magnuson J.K."/>
            <person name="James T.Y."/>
            <person name="O'Malley M.A."/>
            <person name="Stajich J.E."/>
            <person name="Spatafora J.W."/>
            <person name="Visel A."/>
            <person name="Grigoriev I.V."/>
        </authorList>
    </citation>
    <scope>NUCLEOTIDE SEQUENCE [LARGE SCALE GENOMIC DNA]</scope>
    <source>
        <strain evidence="3 4">ATCC 12442</strain>
    </source>
</reference>
<name>A0A1Y1W1W7_9FUNG</name>
<keyword evidence="2" id="KW-1133">Transmembrane helix</keyword>